<evidence type="ECO:0000259" key="3">
    <source>
        <dbReference type="PROSITE" id="PS50042"/>
    </source>
</evidence>
<evidence type="ECO:0000256" key="1">
    <source>
        <dbReference type="ARBA" id="ARBA00000085"/>
    </source>
</evidence>
<protein>
    <recommendedName>
        <fullName evidence="2">histidine kinase</fullName>
        <ecNumber evidence="2">2.7.13.3</ecNumber>
    </recommendedName>
</protein>
<organism evidence="5 6">
    <name type="scientific">Chitinophaga costaii</name>
    <dbReference type="NCBI Taxonomy" id="1335309"/>
    <lineage>
        <taxon>Bacteria</taxon>
        <taxon>Pseudomonadati</taxon>
        <taxon>Bacteroidota</taxon>
        <taxon>Chitinophagia</taxon>
        <taxon>Chitinophagales</taxon>
        <taxon>Chitinophagaceae</taxon>
        <taxon>Chitinophaga</taxon>
    </lineage>
</organism>
<dbReference type="SMART" id="SM00387">
    <property type="entry name" value="HATPase_c"/>
    <property type="match status" value="1"/>
</dbReference>
<dbReference type="Pfam" id="PF00027">
    <property type="entry name" value="cNMP_binding"/>
    <property type="match status" value="1"/>
</dbReference>
<dbReference type="InterPro" id="IPR036890">
    <property type="entry name" value="HATPase_C_sf"/>
</dbReference>
<dbReference type="InterPro" id="IPR018490">
    <property type="entry name" value="cNMP-bd_dom_sf"/>
</dbReference>
<dbReference type="InterPro" id="IPR005467">
    <property type="entry name" value="His_kinase_dom"/>
</dbReference>
<keyword evidence="6" id="KW-1185">Reference proteome</keyword>
<dbReference type="PANTHER" id="PTHR43065:SF48">
    <property type="entry name" value="HISTIDINE KINASE"/>
    <property type="match status" value="1"/>
</dbReference>
<dbReference type="PANTHER" id="PTHR43065">
    <property type="entry name" value="SENSOR HISTIDINE KINASE"/>
    <property type="match status" value="1"/>
</dbReference>
<dbReference type="EMBL" id="FMAR01000024">
    <property type="protein sequence ID" value="SCC63504.1"/>
    <property type="molecule type" value="Genomic_DNA"/>
</dbReference>
<feature type="domain" description="Histidine kinase" evidence="4">
    <location>
        <begin position="369"/>
        <end position="474"/>
    </location>
</feature>
<dbReference type="Gene3D" id="3.30.565.10">
    <property type="entry name" value="Histidine kinase-like ATPase, C-terminal domain"/>
    <property type="match status" value="1"/>
</dbReference>
<dbReference type="PROSITE" id="PS50042">
    <property type="entry name" value="CNMP_BINDING_3"/>
    <property type="match status" value="1"/>
</dbReference>
<dbReference type="Gene3D" id="2.60.120.10">
    <property type="entry name" value="Jelly Rolls"/>
    <property type="match status" value="1"/>
</dbReference>
<dbReference type="CDD" id="cd00038">
    <property type="entry name" value="CAP_ED"/>
    <property type="match status" value="1"/>
</dbReference>
<dbReference type="PRINTS" id="PR00344">
    <property type="entry name" value="BCTRLSENSOR"/>
</dbReference>
<dbReference type="STRING" id="1335309.GA0116948_1246"/>
<dbReference type="Proteomes" id="UP000242818">
    <property type="component" value="Unassembled WGS sequence"/>
</dbReference>
<accession>A0A1C4G5U6</accession>
<dbReference type="InterPro" id="IPR003594">
    <property type="entry name" value="HATPase_dom"/>
</dbReference>
<dbReference type="Gene3D" id="1.10.287.130">
    <property type="match status" value="1"/>
</dbReference>
<dbReference type="InterPro" id="IPR004358">
    <property type="entry name" value="Sig_transdc_His_kin-like_C"/>
</dbReference>
<keyword evidence="5" id="KW-0808">Transferase</keyword>
<proteinExistence type="predicted"/>
<sequence length="474" mass="53388">MLQIHIMALIPVTTEWLHSLESLKDVPENQLQWFIDHSAHLELHAGDFLVKPGEVIRGTQVMVSGKVLMYSVQEGIRRELFTVTRGDITGYLPYSRAHYAGLYAEAIEDVQCMMLPRELGREMIQLHFELTQALVHIMTNRVRDFSLAQQQNEKMLALGKLSAGLAHELNNPAAAIVRDAVTLKQHLQLIPERFKDVIGIRMEDSMVEALSQLFYPMVLQRKHQNLSLAQRMQEEDKLTEWLNNHQVANSDDIAETLVEFGICETDLEKLNKLIPARFATNVFNWLHSNLVTEKIVEDIEESSNRIASLVNSVKIFTHMDRDQGKDFTDIHPGIRNTLVLLGFKIRKGKVNVIENFGADVPHANVMAGELNQVWTNLIDNALDAMEVNGKGTLTITTRRRDPDKIEITIADDGPGIPPNIQNSIFEPFFTTKEMGKGTGMGLEVVQKIVRQHHGSIQLNTSPAGTAFIVCLPVT</sequence>
<keyword evidence="5" id="KW-0418">Kinase</keyword>
<dbReference type="SUPFAM" id="SSF51206">
    <property type="entry name" value="cAMP-binding domain-like"/>
    <property type="match status" value="1"/>
</dbReference>
<dbReference type="EC" id="2.7.13.3" evidence="2"/>
<evidence type="ECO:0000313" key="6">
    <source>
        <dbReference type="Proteomes" id="UP000242818"/>
    </source>
</evidence>
<name>A0A1C4G5U6_9BACT</name>
<evidence type="ECO:0000256" key="2">
    <source>
        <dbReference type="ARBA" id="ARBA00012438"/>
    </source>
</evidence>
<feature type="domain" description="Cyclic nucleotide-binding" evidence="3">
    <location>
        <begin position="22"/>
        <end position="124"/>
    </location>
</feature>
<evidence type="ECO:0000259" key="4">
    <source>
        <dbReference type="PROSITE" id="PS50109"/>
    </source>
</evidence>
<dbReference type="PROSITE" id="PS50109">
    <property type="entry name" value="HIS_KIN"/>
    <property type="match status" value="1"/>
</dbReference>
<dbReference type="AlphaFoldDB" id="A0A1C4G5U6"/>
<evidence type="ECO:0000313" key="5">
    <source>
        <dbReference type="EMBL" id="SCC63504.1"/>
    </source>
</evidence>
<dbReference type="Pfam" id="PF02518">
    <property type="entry name" value="HATPase_c"/>
    <property type="match status" value="1"/>
</dbReference>
<dbReference type="InterPro" id="IPR014710">
    <property type="entry name" value="RmlC-like_jellyroll"/>
</dbReference>
<gene>
    <name evidence="5" type="ORF">GA0116948_1246</name>
</gene>
<dbReference type="InterPro" id="IPR000595">
    <property type="entry name" value="cNMP-bd_dom"/>
</dbReference>
<reference evidence="5 6" key="1">
    <citation type="submission" date="2016-08" db="EMBL/GenBank/DDBJ databases">
        <authorList>
            <person name="Seilhamer J.J."/>
        </authorList>
    </citation>
    <scope>NUCLEOTIDE SEQUENCE [LARGE SCALE GENOMIC DNA]</scope>
    <source>
        <strain evidence="5 6">A37T2</strain>
    </source>
</reference>
<dbReference type="SUPFAM" id="SSF55874">
    <property type="entry name" value="ATPase domain of HSP90 chaperone/DNA topoisomerase II/histidine kinase"/>
    <property type="match status" value="1"/>
</dbReference>
<comment type="catalytic activity">
    <reaction evidence="1">
        <text>ATP + protein L-histidine = ADP + protein N-phospho-L-histidine.</text>
        <dbReference type="EC" id="2.7.13.3"/>
    </reaction>
</comment>
<dbReference type="GO" id="GO:0004673">
    <property type="term" value="F:protein histidine kinase activity"/>
    <property type="evidence" value="ECO:0007669"/>
    <property type="project" value="UniProtKB-EC"/>
</dbReference>